<feature type="coiled-coil region" evidence="2">
    <location>
        <begin position="250"/>
        <end position="277"/>
    </location>
</feature>
<evidence type="ECO:0000313" key="6">
    <source>
        <dbReference type="Proteomes" id="UP001632038"/>
    </source>
</evidence>
<dbReference type="PROSITE" id="PS51391">
    <property type="entry name" value="CID"/>
    <property type="match status" value="1"/>
</dbReference>
<dbReference type="PANTHER" id="PTHR12460">
    <property type="entry name" value="CYCLIN-DEPENDENT KINASE INHIBITOR-RELATED PROTEIN"/>
    <property type="match status" value="1"/>
</dbReference>
<proteinExistence type="predicted"/>
<feature type="compositionally biased region" description="Polar residues" evidence="3">
    <location>
        <begin position="308"/>
        <end position="326"/>
    </location>
</feature>
<keyword evidence="6" id="KW-1185">Reference proteome</keyword>
<dbReference type="SUPFAM" id="SSF48464">
    <property type="entry name" value="ENTH/VHS domain"/>
    <property type="match status" value="1"/>
</dbReference>
<feature type="domain" description="CID" evidence="4">
    <location>
        <begin position="6"/>
        <end position="138"/>
    </location>
</feature>
<dbReference type="FunFam" id="1.25.40.90:FF:000018">
    <property type="entry name" value="ENTH/VHS family protein isoform 1"/>
    <property type="match status" value="1"/>
</dbReference>
<feature type="region of interest" description="Disordered" evidence="3">
    <location>
        <begin position="442"/>
        <end position="487"/>
    </location>
</feature>
<evidence type="ECO:0000313" key="5">
    <source>
        <dbReference type="EMBL" id="KAL3637048.1"/>
    </source>
</evidence>
<dbReference type="InterPro" id="IPR008942">
    <property type="entry name" value="ENTH_VHS"/>
</dbReference>
<gene>
    <name evidence="5" type="ORF">CASFOL_019347</name>
</gene>
<dbReference type="Proteomes" id="UP001632038">
    <property type="component" value="Unassembled WGS sequence"/>
</dbReference>
<dbReference type="SMART" id="SM00582">
    <property type="entry name" value="RPR"/>
    <property type="match status" value="1"/>
</dbReference>
<comment type="caution">
    <text evidence="5">The sequence shown here is derived from an EMBL/GenBank/DDBJ whole genome shotgun (WGS) entry which is preliminary data.</text>
</comment>
<reference evidence="6" key="1">
    <citation type="journal article" date="2024" name="IScience">
        <title>Strigolactones Initiate the Formation of Haustorium-like Structures in Castilleja.</title>
        <authorList>
            <person name="Buerger M."/>
            <person name="Peterson D."/>
            <person name="Chory J."/>
        </authorList>
    </citation>
    <scope>NUCLEOTIDE SEQUENCE [LARGE SCALE GENOMIC DNA]</scope>
</reference>
<evidence type="ECO:0000256" key="3">
    <source>
        <dbReference type="SAM" id="MobiDB-lite"/>
    </source>
</evidence>
<dbReference type="GO" id="GO:0005634">
    <property type="term" value="C:nucleus"/>
    <property type="evidence" value="ECO:0007669"/>
    <property type="project" value="UniProtKB-ARBA"/>
</dbReference>
<evidence type="ECO:0000256" key="1">
    <source>
        <dbReference type="ARBA" id="ARBA00022664"/>
    </source>
</evidence>
<keyword evidence="2" id="KW-0175">Coiled coil</keyword>
<feature type="region of interest" description="Disordered" evidence="3">
    <location>
        <begin position="303"/>
        <end position="326"/>
    </location>
</feature>
<dbReference type="EMBL" id="JAVIJP010000026">
    <property type="protein sequence ID" value="KAL3637048.1"/>
    <property type="molecule type" value="Genomic_DNA"/>
</dbReference>
<feature type="compositionally biased region" description="Polar residues" evidence="3">
    <location>
        <begin position="446"/>
        <end position="462"/>
    </location>
</feature>
<dbReference type="CDD" id="cd16981">
    <property type="entry name" value="CID_RPRD_like"/>
    <property type="match status" value="1"/>
</dbReference>
<name>A0ABD3D434_9LAMI</name>
<dbReference type="PANTHER" id="PTHR12460:SF0">
    <property type="entry name" value="CID DOMAIN-CONTAINING PROTEIN-RELATED"/>
    <property type="match status" value="1"/>
</dbReference>
<dbReference type="AlphaFoldDB" id="A0ABD3D434"/>
<evidence type="ECO:0000259" key="4">
    <source>
        <dbReference type="PROSITE" id="PS51391"/>
    </source>
</evidence>
<sequence length="487" mass="52763">MGDESDDAFTVDSLTEKLSKLNSSQQSIQSLSQWCISHRKRAKQVVETWRTVFKSVAQERRVSLLYLANDIMQNSRRKGGEFVNEFWKVLPTALKGVYDSGEENCRSVAFRLVKIWAERKVFGSKGQNLLDELPGKKPSPVNVENNSNPIKVLKRDANSLRIKLAVGGVPEKVLTAFQLALDEIANEEAALDKCRSSVSYLRGLENDVNGSSSGNLLSPDAVSDIQKQEDMLHQSISQLEKIETTRVALISQLRQALQDQESKLEVIQSELLTARGQIEQSANTKLHLTSVSSTSQTANQIAAEPGFSPSQGTPGFSLSQGTYNPTSTPTALPMTSFANPMTSDEDNKRATAIAVAAKLTASTSSAQMLSSVLSSLVAEEAALMNKRPKLDNPVTANNTDNQELANSAHFQPVTSMQPVQSSAQSMAPVNLPYGYGMLPFAMSGPPLQQNQPQSQATPDNSGGNYGPVGFGFYGQGHQLPAPPVNPH</sequence>
<feature type="compositionally biased region" description="Gly residues" evidence="3">
    <location>
        <begin position="463"/>
        <end position="474"/>
    </location>
</feature>
<organism evidence="5 6">
    <name type="scientific">Castilleja foliolosa</name>
    <dbReference type="NCBI Taxonomy" id="1961234"/>
    <lineage>
        <taxon>Eukaryota</taxon>
        <taxon>Viridiplantae</taxon>
        <taxon>Streptophyta</taxon>
        <taxon>Embryophyta</taxon>
        <taxon>Tracheophyta</taxon>
        <taxon>Spermatophyta</taxon>
        <taxon>Magnoliopsida</taxon>
        <taxon>eudicotyledons</taxon>
        <taxon>Gunneridae</taxon>
        <taxon>Pentapetalae</taxon>
        <taxon>asterids</taxon>
        <taxon>lamiids</taxon>
        <taxon>Lamiales</taxon>
        <taxon>Orobanchaceae</taxon>
        <taxon>Pedicularideae</taxon>
        <taxon>Castillejinae</taxon>
        <taxon>Castilleja</taxon>
    </lineage>
</organism>
<dbReference type="Gene3D" id="1.25.40.90">
    <property type="match status" value="1"/>
</dbReference>
<dbReference type="Pfam" id="PF04818">
    <property type="entry name" value="CID"/>
    <property type="match status" value="1"/>
</dbReference>
<keyword evidence="1" id="KW-0507">mRNA processing</keyword>
<dbReference type="GO" id="GO:0006397">
    <property type="term" value="P:mRNA processing"/>
    <property type="evidence" value="ECO:0007669"/>
    <property type="project" value="UniProtKB-KW"/>
</dbReference>
<protein>
    <recommendedName>
        <fullName evidence="4">CID domain-containing protein</fullName>
    </recommendedName>
</protein>
<accession>A0ABD3D434</accession>
<evidence type="ECO:0000256" key="2">
    <source>
        <dbReference type="SAM" id="Coils"/>
    </source>
</evidence>
<dbReference type="InterPro" id="IPR006569">
    <property type="entry name" value="CID_dom"/>
</dbReference>